<dbReference type="AlphaFoldDB" id="A0A6P1T337"/>
<protein>
    <submittedName>
        <fullName evidence="1">Asparaginase</fullName>
    </submittedName>
</protein>
<dbReference type="InterPro" id="IPR010349">
    <property type="entry name" value="Asparaginase_II"/>
</dbReference>
<evidence type="ECO:0000313" key="1">
    <source>
        <dbReference type="EMBL" id="QHQ36427.1"/>
    </source>
</evidence>
<dbReference type="RefSeq" id="WP_161862973.1">
    <property type="nucleotide sequence ID" value="NZ_CP046620.1"/>
</dbReference>
<dbReference type="PANTHER" id="PTHR42110:SF1">
    <property type="entry name" value="L-ASPARAGINASE, PUTATIVE (AFU_ORTHOLOGUE AFUA_3G11890)-RELATED"/>
    <property type="match status" value="1"/>
</dbReference>
<dbReference type="Proteomes" id="UP000464495">
    <property type="component" value="Chromosome"/>
</dbReference>
<accession>A0A6P1T337</accession>
<dbReference type="EMBL" id="CP046620">
    <property type="protein sequence ID" value="QHQ36427.1"/>
    <property type="molecule type" value="Genomic_DNA"/>
</dbReference>
<name>A0A6P1T337_9RHOB</name>
<dbReference type="KEGG" id="amaq:GO499_15205"/>
<gene>
    <name evidence="1" type="ORF">GO499_15205</name>
</gene>
<reference evidence="1 2" key="1">
    <citation type="submission" date="2019-12" db="EMBL/GenBank/DDBJ databases">
        <title>Complete genome sequence of Algicella marina strain 9Alg 56(T) isolated from the red alga Tichocarpus crinitus.</title>
        <authorList>
            <person name="Kim S.-G."/>
            <person name="Nedashkovskaya O.I."/>
        </authorList>
    </citation>
    <scope>NUCLEOTIDE SEQUENCE [LARGE SCALE GENOMIC DNA]</scope>
    <source>
        <strain evidence="1 2">9Alg 56</strain>
    </source>
</reference>
<keyword evidence="2" id="KW-1185">Reference proteome</keyword>
<organism evidence="1 2">
    <name type="scientific">Algicella marina</name>
    <dbReference type="NCBI Taxonomy" id="2683284"/>
    <lineage>
        <taxon>Bacteria</taxon>
        <taxon>Pseudomonadati</taxon>
        <taxon>Pseudomonadota</taxon>
        <taxon>Alphaproteobacteria</taxon>
        <taxon>Rhodobacterales</taxon>
        <taxon>Paracoccaceae</taxon>
        <taxon>Algicella</taxon>
    </lineage>
</organism>
<dbReference type="Pfam" id="PF06089">
    <property type="entry name" value="Asparaginase_II"/>
    <property type="match status" value="1"/>
</dbReference>
<sequence length="333" mass="35130">MTNPPVLAEVWRGDLLESQHRGHAVIVTASGDIVEQWGDPAKLIYPRSSAKMLQALPLLESGAAQANRLESHHHALACASHNGAEIHTAPVAEWISALGLRESDLRCGPQVPDDAPARHALRAQGTPPCQLHNNCSGKHAGFLTLGQHLGAGPEYNDPEHPVQAAVRAAFEDMTGEISPGYGIDGCSAPNFSCTLKGLAVAMAKMATPESLQGSRRAAAEALVQAMIAHPLLVAGEGRACSELMAACGGRAAVKTGAEGVFVAILPEHKLGIALKIEDGTTRASEAAMAALLVRLGLLERDHPAAERRMKRPVMNRRDILTGHIRAAELLLSP</sequence>
<evidence type="ECO:0000313" key="2">
    <source>
        <dbReference type="Proteomes" id="UP000464495"/>
    </source>
</evidence>
<dbReference type="PANTHER" id="PTHR42110">
    <property type="entry name" value="L-ASPARAGINASE, PUTATIVE (AFU_ORTHOLOGUE AFUA_3G11890)-RELATED"/>
    <property type="match status" value="1"/>
</dbReference>
<proteinExistence type="predicted"/>